<keyword evidence="1" id="KW-1133">Transmembrane helix</keyword>
<evidence type="ECO:0000256" key="1">
    <source>
        <dbReference type="SAM" id="Phobius"/>
    </source>
</evidence>
<evidence type="ECO:0000313" key="2">
    <source>
        <dbReference type="EMBL" id="MBB3192205.1"/>
    </source>
</evidence>
<dbReference type="AlphaFoldDB" id="A0A839VDQ7"/>
<organism evidence="2 3">
    <name type="scientific">Halomonas cerina</name>
    <dbReference type="NCBI Taxonomy" id="447424"/>
    <lineage>
        <taxon>Bacteria</taxon>
        <taxon>Pseudomonadati</taxon>
        <taxon>Pseudomonadota</taxon>
        <taxon>Gammaproteobacteria</taxon>
        <taxon>Oceanospirillales</taxon>
        <taxon>Halomonadaceae</taxon>
        <taxon>Halomonas</taxon>
    </lineage>
</organism>
<reference evidence="2 3" key="1">
    <citation type="submission" date="2020-08" db="EMBL/GenBank/DDBJ databases">
        <title>Genomic Encyclopedia of Type Strains, Phase III (KMG-III): the genomes of soil and plant-associated and newly described type strains.</title>
        <authorList>
            <person name="Whitman W."/>
        </authorList>
    </citation>
    <scope>NUCLEOTIDE SEQUENCE [LARGE SCALE GENOMIC DNA]</scope>
    <source>
        <strain evidence="2 3">CECT 7282</strain>
    </source>
</reference>
<evidence type="ECO:0000313" key="3">
    <source>
        <dbReference type="Proteomes" id="UP000547614"/>
    </source>
</evidence>
<accession>A0A839VDQ7</accession>
<sequence>MLKPVLKTLRWSVSLGAKFIRVVAFPTSAIVIVTLVSQLSSLLASFLPLKVVILLGSDGVPRYFPASFAAMDRDVLIAGLSAATLGFFLAHLLAERLIGWITALGTSRLLAKSHKMVLFENQDQVAAGGYQRYSRALAGGVFIGLSLSGLGWFYPEVTLVIMGYAVLAFLVLWFLHRHSPTVRERLETKLSNLLNIVAGVGFFVAFGYLVSDFILGQAPGVIIAIVTLILSRQMMTRATGLVADLAALRQQRVKLDALFFHGKVLLSDTVQHERSIWPLLQPHVRDSWIRAVLEELADDVEEGVVCQWHQTGQPNVAALRVETDSRRYLVKVFEKNRSSLALHEATLMGESVTGLPAPRFVGATQVQKFHCLLYELPAGRPPELGEVKPQVQFLRRQLLGIDPPSPLCHRYQRSRPMLWQRLNAGLLERLHMAVTSDEQRVELDSLVENLSRLGAMLQALPLVIHQPGLSQDTLWVTDEASPMALDWGRWSLEPLGAGWPEGAKGLAYLESAIAETAETRPALHRVAIEEAELSALAFALERECNRQRYVQALELVPALVERLAENKSSSYWKGAVND</sequence>
<feature type="transmembrane region" description="Helical" evidence="1">
    <location>
        <begin position="214"/>
        <end position="231"/>
    </location>
</feature>
<feature type="transmembrane region" description="Helical" evidence="1">
    <location>
        <begin position="136"/>
        <end position="154"/>
    </location>
</feature>
<feature type="transmembrane region" description="Helical" evidence="1">
    <location>
        <begin position="75"/>
        <end position="94"/>
    </location>
</feature>
<proteinExistence type="predicted"/>
<feature type="transmembrane region" description="Helical" evidence="1">
    <location>
        <begin position="160"/>
        <end position="178"/>
    </location>
</feature>
<dbReference type="RefSeq" id="WP_183327616.1">
    <property type="nucleotide sequence ID" value="NZ_JACHXP010000023.1"/>
</dbReference>
<name>A0A839VDQ7_9GAMM</name>
<gene>
    <name evidence="2" type="ORF">FHR94_003489</name>
</gene>
<keyword evidence="1" id="KW-0472">Membrane</keyword>
<keyword evidence="1" id="KW-0812">Transmembrane</keyword>
<keyword evidence="3" id="KW-1185">Reference proteome</keyword>
<protein>
    <submittedName>
        <fullName evidence="2">Uncharacterized protein</fullName>
    </submittedName>
</protein>
<dbReference type="Proteomes" id="UP000547614">
    <property type="component" value="Unassembled WGS sequence"/>
</dbReference>
<dbReference type="EMBL" id="JACHXP010000023">
    <property type="protein sequence ID" value="MBB3192205.1"/>
    <property type="molecule type" value="Genomic_DNA"/>
</dbReference>
<comment type="caution">
    <text evidence="2">The sequence shown here is derived from an EMBL/GenBank/DDBJ whole genome shotgun (WGS) entry which is preliminary data.</text>
</comment>
<feature type="transmembrane region" description="Helical" evidence="1">
    <location>
        <begin position="29"/>
        <end position="55"/>
    </location>
</feature>
<feature type="transmembrane region" description="Helical" evidence="1">
    <location>
        <begin position="190"/>
        <end position="208"/>
    </location>
</feature>